<sequence>MKDTRTSTSSQRLAGTLNTLIECPEADITAIPAVRPKLFPTGNNRNIAVSIQELVYGGKKAGVGASAKYSYRYNELIYSSEELHGPRKDKGSSEWLYTHFLQRTSPTDKSLQPPKNNQKGKKKGKGKGKAQLEQALPAELQNSQEREDSHGKCVQHGKKSDGIQKQGGGKNEPILSKETDLLKLINNLDTCNKQILANLNNSKYIQKKLGREILQVKESQKSIIGLESVNKANILSLTQICAKIECKVFLLNQPDYNYISFINKKLRELRIQVQNLENSTGHNASLFQEQLEESDKERLEMKEDIQSSINNISLKNEFPKQSTPIIDGNVLNVNNHLHHTIPSNAELETACNFEDIPKLEEWPTFSGEGEYNYMEYMKTIDTFKEDFSI</sequence>
<gene>
    <name evidence="2" type="ORF">O181_121242</name>
</gene>
<comment type="caution">
    <text evidence="2">The sequence shown here is derived from an EMBL/GenBank/DDBJ whole genome shotgun (WGS) entry which is preliminary data.</text>
</comment>
<accession>A0A9Q3Q382</accession>
<reference evidence="2" key="1">
    <citation type="submission" date="2021-03" db="EMBL/GenBank/DDBJ databases">
        <title>Draft genome sequence of rust myrtle Austropuccinia psidii MF-1, a brazilian biotype.</title>
        <authorList>
            <person name="Quecine M.C."/>
            <person name="Pachon D.M.R."/>
            <person name="Bonatelli M.L."/>
            <person name="Correr F.H."/>
            <person name="Franceschini L.M."/>
            <person name="Leite T.F."/>
            <person name="Margarido G.R.A."/>
            <person name="Almeida C.A."/>
            <person name="Ferrarezi J.A."/>
            <person name="Labate C.A."/>
        </authorList>
    </citation>
    <scope>NUCLEOTIDE SEQUENCE</scope>
    <source>
        <strain evidence="2">MF-1</strain>
    </source>
</reference>
<dbReference type="AlphaFoldDB" id="A0A9Q3Q382"/>
<feature type="non-terminal residue" evidence="2">
    <location>
        <position position="1"/>
    </location>
</feature>
<name>A0A9Q3Q382_9BASI</name>
<dbReference type="EMBL" id="AVOT02110240">
    <property type="protein sequence ID" value="MBW0581527.1"/>
    <property type="molecule type" value="Genomic_DNA"/>
</dbReference>
<keyword evidence="3" id="KW-1185">Reference proteome</keyword>
<evidence type="ECO:0000313" key="2">
    <source>
        <dbReference type="EMBL" id="MBW0581527.1"/>
    </source>
</evidence>
<evidence type="ECO:0000313" key="3">
    <source>
        <dbReference type="Proteomes" id="UP000765509"/>
    </source>
</evidence>
<evidence type="ECO:0000256" key="1">
    <source>
        <dbReference type="SAM" id="MobiDB-lite"/>
    </source>
</evidence>
<organism evidence="2 3">
    <name type="scientific">Austropuccinia psidii MF-1</name>
    <dbReference type="NCBI Taxonomy" id="1389203"/>
    <lineage>
        <taxon>Eukaryota</taxon>
        <taxon>Fungi</taxon>
        <taxon>Dikarya</taxon>
        <taxon>Basidiomycota</taxon>
        <taxon>Pucciniomycotina</taxon>
        <taxon>Pucciniomycetes</taxon>
        <taxon>Pucciniales</taxon>
        <taxon>Sphaerophragmiaceae</taxon>
        <taxon>Austropuccinia</taxon>
    </lineage>
</organism>
<feature type="region of interest" description="Disordered" evidence="1">
    <location>
        <begin position="104"/>
        <end position="172"/>
    </location>
</feature>
<protein>
    <submittedName>
        <fullName evidence="2">Uncharacterized protein</fullName>
    </submittedName>
</protein>
<proteinExistence type="predicted"/>
<feature type="compositionally biased region" description="Basic residues" evidence="1">
    <location>
        <begin position="118"/>
        <end position="128"/>
    </location>
</feature>
<feature type="compositionally biased region" description="Polar residues" evidence="1">
    <location>
        <begin position="104"/>
        <end position="117"/>
    </location>
</feature>
<dbReference type="Proteomes" id="UP000765509">
    <property type="component" value="Unassembled WGS sequence"/>
</dbReference>
<dbReference type="OrthoDB" id="515971at2759"/>